<sequence length="69" mass="7910">MCPVGMSETPLEYQRDVLETVVDEAVSEGMTSEDEAEQLRNRVESLESMQSVDRLWDDLSQEYELLEPA</sequence>
<dbReference type="KEGG" id="nou:Natoc_1863"/>
<dbReference type="HOGENOM" id="CLU_2802364_0_0_2"/>
<protein>
    <submittedName>
        <fullName evidence="1">Uncharacterized protein</fullName>
    </submittedName>
</protein>
<accession>L0JX85</accession>
<evidence type="ECO:0000313" key="2">
    <source>
        <dbReference type="Proteomes" id="UP000010878"/>
    </source>
</evidence>
<keyword evidence="2" id="KW-1185">Reference proteome</keyword>
<evidence type="ECO:0000313" key="1">
    <source>
        <dbReference type="EMBL" id="AGB37657.1"/>
    </source>
</evidence>
<dbReference type="EMBL" id="CP003929">
    <property type="protein sequence ID" value="AGB37657.1"/>
    <property type="molecule type" value="Genomic_DNA"/>
</dbReference>
<dbReference type="eggNOG" id="arCOG13438">
    <property type="taxonomic scope" value="Archaea"/>
</dbReference>
<proteinExistence type="predicted"/>
<dbReference type="Proteomes" id="UP000010878">
    <property type="component" value="Chromosome"/>
</dbReference>
<dbReference type="AlphaFoldDB" id="L0JX85"/>
<reference evidence="1 2" key="1">
    <citation type="submission" date="2012-11" db="EMBL/GenBank/DDBJ databases">
        <title>FINISHED of Natronococcus occultus SP4, DSM 3396.</title>
        <authorList>
            <consortium name="DOE Joint Genome Institute"/>
            <person name="Eisen J."/>
            <person name="Huntemann M."/>
            <person name="Wei C.-L."/>
            <person name="Han J."/>
            <person name="Detter J.C."/>
            <person name="Han C."/>
            <person name="Tapia R."/>
            <person name="Chen A."/>
            <person name="Kyrpides N."/>
            <person name="Mavromatis K."/>
            <person name="Markowitz V."/>
            <person name="Szeto E."/>
            <person name="Ivanova N."/>
            <person name="Mikhailova N."/>
            <person name="Ovchinnikova G."/>
            <person name="Pagani I."/>
            <person name="Pati A."/>
            <person name="Goodwin L."/>
            <person name="Nordberg H.P."/>
            <person name="Cantor M.N."/>
            <person name="Hua S.X."/>
            <person name="Woyke T."/>
            <person name="Eisen J."/>
            <person name="Klenk H.-P."/>
            <person name="Klenk H.-P."/>
        </authorList>
    </citation>
    <scope>NUCLEOTIDE SEQUENCE [LARGE SCALE GENOMIC DNA]</scope>
    <source>
        <strain evidence="1 2">SP4</strain>
    </source>
</reference>
<name>L0JX85_9EURY</name>
<gene>
    <name evidence="1" type="ORF">Natoc_1863</name>
</gene>
<organism evidence="1 2">
    <name type="scientific">Natronococcus occultus SP4</name>
    <dbReference type="NCBI Taxonomy" id="694430"/>
    <lineage>
        <taxon>Archaea</taxon>
        <taxon>Methanobacteriati</taxon>
        <taxon>Methanobacteriota</taxon>
        <taxon>Stenosarchaea group</taxon>
        <taxon>Halobacteria</taxon>
        <taxon>Halobacteriales</taxon>
        <taxon>Natrialbaceae</taxon>
        <taxon>Natronococcus</taxon>
    </lineage>
</organism>